<evidence type="ECO:0000313" key="2">
    <source>
        <dbReference type="EMBL" id="EMY35650.1"/>
    </source>
</evidence>
<dbReference type="RefSeq" id="WP_005267160.1">
    <property type="nucleotide sequence ID" value="NZ_ANPE02000067.1"/>
</dbReference>
<evidence type="ECO:0000256" key="1">
    <source>
        <dbReference type="SAM" id="Phobius"/>
    </source>
</evidence>
<feature type="transmembrane region" description="Helical" evidence="1">
    <location>
        <begin position="15"/>
        <end position="39"/>
    </location>
</feature>
<keyword evidence="1" id="KW-0472">Membrane</keyword>
<dbReference type="AlphaFoldDB" id="N1V2S5"/>
<dbReference type="Proteomes" id="UP000010729">
    <property type="component" value="Unassembled WGS sequence"/>
</dbReference>
<protein>
    <recommendedName>
        <fullName evidence="4">Transmembrane protein</fullName>
    </recommendedName>
</protein>
<organism evidence="2 3">
    <name type="scientific">Arthrobacter crystallopoietes BAB-32</name>
    <dbReference type="NCBI Taxonomy" id="1246476"/>
    <lineage>
        <taxon>Bacteria</taxon>
        <taxon>Bacillati</taxon>
        <taxon>Actinomycetota</taxon>
        <taxon>Actinomycetes</taxon>
        <taxon>Micrococcales</taxon>
        <taxon>Micrococcaceae</taxon>
        <taxon>Crystallibacter</taxon>
    </lineage>
</organism>
<accession>N1V2S5</accession>
<keyword evidence="1" id="KW-0812">Transmembrane</keyword>
<comment type="caution">
    <text evidence="2">The sequence shown here is derived from an EMBL/GenBank/DDBJ whole genome shotgun (WGS) entry which is preliminary data.</text>
</comment>
<feature type="transmembrane region" description="Helical" evidence="1">
    <location>
        <begin position="87"/>
        <end position="107"/>
    </location>
</feature>
<reference evidence="2 3" key="1">
    <citation type="journal article" date="2013" name="Genome Announc.">
        <title>Draft Genome Sequence of Arthrobacter crystallopoietes Strain BAB-32, Revealing Genes for Bioremediation.</title>
        <authorList>
            <person name="Joshi M.N."/>
            <person name="Pandit A.S."/>
            <person name="Sharma A."/>
            <person name="Pandya R.V."/>
            <person name="Desai S.M."/>
            <person name="Saxena A.K."/>
            <person name="Bagatharia S.B."/>
        </authorList>
    </citation>
    <scope>NUCLEOTIDE SEQUENCE [LARGE SCALE GENOMIC DNA]</scope>
    <source>
        <strain evidence="2 3">BAB-32</strain>
    </source>
</reference>
<feature type="transmembrane region" description="Helical" evidence="1">
    <location>
        <begin position="60"/>
        <end position="81"/>
    </location>
</feature>
<proteinExistence type="predicted"/>
<evidence type="ECO:0000313" key="3">
    <source>
        <dbReference type="Proteomes" id="UP000010729"/>
    </source>
</evidence>
<keyword evidence="3" id="KW-1185">Reference proteome</keyword>
<gene>
    <name evidence="2" type="ORF">D477_003108</name>
</gene>
<dbReference type="OrthoDB" id="4953439at2"/>
<name>N1V2S5_9MICC</name>
<keyword evidence="1" id="KW-1133">Transmembrane helix</keyword>
<evidence type="ECO:0008006" key="4">
    <source>
        <dbReference type="Google" id="ProtNLM"/>
    </source>
</evidence>
<sequence length="111" mass="11545">MPDGVLDPNKKSTRIISAVLAVLLGWLVVCYPAFLLALVSMFSFSGCFLECTEPDPLAGVLFLGAALVLAAAPVLLGWSILRPGSPAWKFGVGGLLVLAAIWGYEVVAGAL</sequence>
<dbReference type="EMBL" id="ANPE02000067">
    <property type="protein sequence ID" value="EMY35650.1"/>
    <property type="molecule type" value="Genomic_DNA"/>
</dbReference>